<dbReference type="Proteomes" id="UP000700908">
    <property type="component" value="Unassembled WGS sequence"/>
</dbReference>
<name>A0ABS7MIU0_9ACTN</name>
<accession>A0ABS7MIU0</accession>
<keyword evidence="4" id="KW-0288">FMN</keyword>
<gene>
    <name evidence="7" type="ORF">K6V98_02670</name>
</gene>
<keyword evidence="8" id="KW-1185">Reference proteome</keyword>
<evidence type="ECO:0000256" key="4">
    <source>
        <dbReference type="ARBA" id="ARBA00022643"/>
    </source>
</evidence>
<dbReference type="EMBL" id="JAIMFO010000005">
    <property type="protein sequence ID" value="MBY4797269.1"/>
    <property type="molecule type" value="Genomic_DNA"/>
</dbReference>
<organism evidence="7 8">
    <name type="scientific">Collinsella ureilytica</name>
    <dbReference type="NCBI Taxonomy" id="2869515"/>
    <lineage>
        <taxon>Bacteria</taxon>
        <taxon>Bacillati</taxon>
        <taxon>Actinomycetota</taxon>
        <taxon>Coriobacteriia</taxon>
        <taxon>Coriobacteriales</taxon>
        <taxon>Coriobacteriaceae</taxon>
        <taxon>Collinsella</taxon>
    </lineage>
</organism>
<dbReference type="InterPro" id="IPR010209">
    <property type="entry name" value="Ion_transpt_RnfG/RsxG"/>
</dbReference>
<keyword evidence="5" id="KW-0249">Electron transport</keyword>
<evidence type="ECO:0000256" key="2">
    <source>
        <dbReference type="ARBA" id="ARBA00022553"/>
    </source>
</evidence>
<reference evidence="7 8" key="1">
    <citation type="submission" date="2021-08" db="EMBL/GenBank/DDBJ databases">
        <title>Collinsella faecalis sp. nov. isolated from swine faeces.</title>
        <authorList>
            <person name="Oh B.S."/>
            <person name="Lee J.H."/>
        </authorList>
    </citation>
    <scope>NUCLEOTIDE SEQUENCE [LARGE SCALE GENOMIC DNA]</scope>
    <source>
        <strain evidence="7 8">AGMB00827</strain>
    </source>
</reference>
<evidence type="ECO:0000256" key="5">
    <source>
        <dbReference type="ARBA" id="ARBA00022982"/>
    </source>
</evidence>
<evidence type="ECO:0000256" key="3">
    <source>
        <dbReference type="ARBA" id="ARBA00022630"/>
    </source>
</evidence>
<sequence length="187" mass="19667">MDRHKNNPVYNVALMLIVVFALAGITTAVHTGLKSALQASDATLEDTQGGSARDLIFPQATFTQVDIPEIEGLESAWRTDAGDFVFDVKAEGYDGDVELLIGISAEGKVAGIQIVAEDETEGIGTEALTEEFFDSFTGMEAKGVLTIKKPSGSEIQVDGVSGATFTSSAVVDDINIAFEAFAQLGGE</sequence>
<keyword evidence="2" id="KW-0597">Phosphoprotein</keyword>
<evidence type="ECO:0000313" key="7">
    <source>
        <dbReference type="EMBL" id="MBY4797269.1"/>
    </source>
</evidence>
<keyword evidence="1" id="KW-0813">Transport</keyword>
<dbReference type="Pfam" id="PF04205">
    <property type="entry name" value="FMN_bind"/>
    <property type="match status" value="1"/>
</dbReference>
<evidence type="ECO:0000313" key="8">
    <source>
        <dbReference type="Proteomes" id="UP000700908"/>
    </source>
</evidence>
<keyword evidence="3" id="KW-0285">Flavoprotein</keyword>
<dbReference type="InterPro" id="IPR007329">
    <property type="entry name" value="FMN-bd"/>
</dbReference>
<dbReference type="SMART" id="SM00900">
    <property type="entry name" value="FMN_bind"/>
    <property type="match status" value="1"/>
</dbReference>
<dbReference type="PANTHER" id="PTHR36118">
    <property type="entry name" value="ION-TRANSLOCATING OXIDOREDUCTASE COMPLEX SUBUNIT G"/>
    <property type="match status" value="1"/>
</dbReference>
<evidence type="ECO:0000256" key="1">
    <source>
        <dbReference type="ARBA" id="ARBA00022448"/>
    </source>
</evidence>
<protein>
    <submittedName>
        <fullName evidence="7">FMN-binding protein</fullName>
    </submittedName>
</protein>
<evidence type="ECO:0000259" key="6">
    <source>
        <dbReference type="SMART" id="SM00900"/>
    </source>
</evidence>
<proteinExistence type="predicted"/>
<dbReference type="PANTHER" id="PTHR36118:SF1">
    <property type="entry name" value="ION-TRANSLOCATING OXIDOREDUCTASE COMPLEX SUBUNIT G"/>
    <property type="match status" value="1"/>
</dbReference>
<feature type="domain" description="FMN-binding" evidence="6">
    <location>
        <begin position="92"/>
        <end position="181"/>
    </location>
</feature>
<comment type="caution">
    <text evidence="7">The sequence shown here is derived from an EMBL/GenBank/DDBJ whole genome shotgun (WGS) entry which is preliminary data.</text>
</comment>